<dbReference type="UniPathway" id="UPA00219"/>
<evidence type="ECO:0000256" key="14">
    <source>
        <dbReference type="HAMAP-Rule" id="MF_00046"/>
    </source>
</evidence>
<keyword evidence="5 14" id="KW-0436">Ligase</keyword>
<dbReference type="HOGENOM" id="CLU_028104_2_2_11"/>
<dbReference type="RefSeq" id="WP_007000356.1">
    <property type="nucleotide sequence ID" value="NZ_JH992955.1"/>
</dbReference>
<evidence type="ECO:0000259" key="17">
    <source>
        <dbReference type="Pfam" id="PF08245"/>
    </source>
</evidence>
<evidence type="ECO:0000256" key="7">
    <source>
        <dbReference type="ARBA" id="ARBA00022741"/>
    </source>
</evidence>
<dbReference type="Gene3D" id="3.40.1190.10">
    <property type="entry name" value="Mur-like, catalytic domain"/>
    <property type="match status" value="1"/>
</dbReference>
<proteinExistence type="inferred from homology"/>
<reference evidence="18 19" key="1">
    <citation type="submission" date="2012-09" db="EMBL/GenBank/DDBJ databases">
        <title>The Genome Sequence of Actinobaculum massiliae ACS-171-V-COL2.</title>
        <authorList>
            <consortium name="The Broad Institute Genome Sequencing Platform"/>
            <person name="Earl A."/>
            <person name="Ward D."/>
            <person name="Feldgarden M."/>
            <person name="Gevers D."/>
            <person name="Saerens B."/>
            <person name="Vaneechoutte M."/>
            <person name="Walker B."/>
            <person name="Young S.K."/>
            <person name="Zeng Q."/>
            <person name="Gargeya S."/>
            <person name="Fitzgerald M."/>
            <person name="Haas B."/>
            <person name="Abouelleil A."/>
            <person name="Alvarado L."/>
            <person name="Arachchi H.M."/>
            <person name="Berlin A."/>
            <person name="Chapman S.B."/>
            <person name="Goldberg J."/>
            <person name="Griggs A."/>
            <person name="Gujja S."/>
            <person name="Hansen M."/>
            <person name="Howarth C."/>
            <person name="Imamovic A."/>
            <person name="Larimer J."/>
            <person name="McCowen C."/>
            <person name="Montmayeur A."/>
            <person name="Murphy C."/>
            <person name="Neiman D."/>
            <person name="Pearson M."/>
            <person name="Priest M."/>
            <person name="Roberts A."/>
            <person name="Saif S."/>
            <person name="Shea T."/>
            <person name="Sisk P."/>
            <person name="Sykes S."/>
            <person name="Wortman J."/>
            <person name="Nusbaum C."/>
            <person name="Birren B."/>
        </authorList>
    </citation>
    <scope>NUCLEOTIDE SEQUENCE [LARGE SCALE GENOMIC DNA]</scope>
    <source>
        <strain evidence="19">ACS-171-V-Col2</strain>
    </source>
</reference>
<evidence type="ECO:0000313" key="19">
    <source>
        <dbReference type="Proteomes" id="UP000009888"/>
    </source>
</evidence>
<dbReference type="SUPFAM" id="SSF51984">
    <property type="entry name" value="MurCD N-terminal domain"/>
    <property type="match status" value="1"/>
</dbReference>
<dbReference type="Pfam" id="PF08245">
    <property type="entry name" value="Mur_ligase_M"/>
    <property type="match status" value="1"/>
</dbReference>
<dbReference type="InterPro" id="IPR005758">
    <property type="entry name" value="UDP-N-AcMur_Ala_ligase_MurC"/>
</dbReference>
<evidence type="ECO:0000256" key="11">
    <source>
        <dbReference type="ARBA" id="ARBA00023306"/>
    </source>
</evidence>
<keyword evidence="7 14" id="KW-0547">Nucleotide-binding</keyword>
<dbReference type="InterPro" id="IPR000713">
    <property type="entry name" value="Mur_ligase_N"/>
</dbReference>
<dbReference type="InterPro" id="IPR036565">
    <property type="entry name" value="Mur-like_cat_sf"/>
</dbReference>
<comment type="catalytic activity">
    <reaction evidence="13 14">
        <text>UDP-N-acetyl-alpha-D-muramate + L-alanine + ATP = UDP-N-acetyl-alpha-D-muramoyl-L-alanine + ADP + phosphate + H(+)</text>
        <dbReference type="Rhea" id="RHEA:23372"/>
        <dbReference type="ChEBI" id="CHEBI:15378"/>
        <dbReference type="ChEBI" id="CHEBI:30616"/>
        <dbReference type="ChEBI" id="CHEBI:43474"/>
        <dbReference type="ChEBI" id="CHEBI:57972"/>
        <dbReference type="ChEBI" id="CHEBI:70757"/>
        <dbReference type="ChEBI" id="CHEBI:83898"/>
        <dbReference type="ChEBI" id="CHEBI:456216"/>
        <dbReference type="EC" id="6.3.2.8"/>
    </reaction>
</comment>
<comment type="similarity">
    <text evidence="14">Belongs to the MurCDEF family.</text>
</comment>
<dbReference type="STRING" id="202789.GCA_001457435_00211"/>
<organism evidence="18 19">
    <name type="scientific">Actinobaculum massiliense ACS-171-V-Col2</name>
    <dbReference type="NCBI Taxonomy" id="883066"/>
    <lineage>
        <taxon>Bacteria</taxon>
        <taxon>Bacillati</taxon>
        <taxon>Actinomycetota</taxon>
        <taxon>Actinomycetes</taxon>
        <taxon>Actinomycetales</taxon>
        <taxon>Actinomycetaceae</taxon>
        <taxon>Actinobaculum</taxon>
    </lineage>
</organism>
<dbReference type="eggNOG" id="COG0773">
    <property type="taxonomic scope" value="Bacteria"/>
</dbReference>
<keyword evidence="11 14" id="KW-0131">Cell cycle</keyword>
<evidence type="ECO:0000256" key="9">
    <source>
        <dbReference type="ARBA" id="ARBA00022960"/>
    </source>
</evidence>
<evidence type="ECO:0000256" key="12">
    <source>
        <dbReference type="ARBA" id="ARBA00023316"/>
    </source>
</evidence>
<evidence type="ECO:0000256" key="4">
    <source>
        <dbReference type="ARBA" id="ARBA00022490"/>
    </source>
</evidence>
<dbReference type="InterPro" id="IPR004101">
    <property type="entry name" value="Mur_ligase_C"/>
</dbReference>
<dbReference type="Proteomes" id="UP000009888">
    <property type="component" value="Unassembled WGS sequence"/>
</dbReference>
<dbReference type="GO" id="GO:0005737">
    <property type="term" value="C:cytoplasm"/>
    <property type="evidence" value="ECO:0007669"/>
    <property type="project" value="UniProtKB-SubCell"/>
</dbReference>
<keyword evidence="6 14" id="KW-0132">Cell division</keyword>
<dbReference type="NCBIfam" id="TIGR01082">
    <property type="entry name" value="murC"/>
    <property type="match status" value="1"/>
</dbReference>
<protein>
    <recommendedName>
        <fullName evidence="3 14">UDP-N-acetylmuramate--L-alanine ligase</fullName>
        <ecNumber evidence="3 14">6.3.2.8</ecNumber>
    </recommendedName>
    <alternativeName>
        <fullName evidence="14">UDP-N-acetylmuramoyl-L-alanine synthetase</fullName>
    </alternativeName>
</protein>
<dbReference type="Gene3D" id="3.90.190.20">
    <property type="entry name" value="Mur ligase, C-terminal domain"/>
    <property type="match status" value="1"/>
</dbReference>
<dbReference type="GO" id="GO:0051301">
    <property type="term" value="P:cell division"/>
    <property type="evidence" value="ECO:0007669"/>
    <property type="project" value="UniProtKB-KW"/>
</dbReference>
<evidence type="ECO:0000259" key="15">
    <source>
        <dbReference type="Pfam" id="PF01225"/>
    </source>
</evidence>
<dbReference type="GO" id="GO:0071555">
    <property type="term" value="P:cell wall organization"/>
    <property type="evidence" value="ECO:0007669"/>
    <property type="project" value="UniProtKB-KW"/>
</dbReference>
<keyword evidence="4 14" id="KW-0963">Cytoplasm</keyword>
<evidence type="ECO:0000256" key="10">
    <source>
        <dbReference type="ARBA" id="ARBA00022984"/>
    </source>
</evidence>
<dbReference type="EC" id="6.3.2.8" evidence="3 14"/>
<keyword evidence="8 14" id="KW-0067">ATP-binding</keyword>
<comment type="function">
    <text evidence="14">Cell wall formation.</text>
</comment>
<comment type="caution">
    <text evidence="18">The sequence shown here is derived from an EMBL/GenBank/DDBJ whole genome shotgun (WGS) entry which is preliminary data.</text>
</comment>
<evidence type="ECO:0000256" key="2">
    <source>
        <dbReference type="ARBA" id="ARBA00004752"/>
    </source>
</evidence>
<comment type="subcellular location">
    <subcellularLocation>
        <location evidence="1 14">Cytoplasm</location>
    </subcellularLocation>
</comment>
<dbReference type="HAMAP" id="MF_00046">
    <property type="entry name" value="MurC"/>
    <property type="match status" value="1"/>
</dbReference>
<dbReference type="InterPro" id="IPR050061">
    <property type="entry name" value="MurCDEF_pg_biosynth"/>
</dbReference>
<dbReference type="InterPro" id="IPR036615">
    <property type="entry name" value="Mur_ligase_C_dom_sf"/>
</dbReference>
<evidence type="ECO:0000256" key="13">
    <source>
        <dbReference type="ARBA" id="ARBA00047833"/>
    </source>
</evidence>
<dbReference type="Gene3D" id="3.40.50.720">
    <property type="entry name" value="NAD(P)-binding Rossmann-like Domain"/>
    <property type="match status" value="1"/>
</dbReference>
<accession>K9F3K5</accession>
<keyword evidence="9 14" id="KW-0133">Cell shape</keyword>
<feature type="domain" description="Mur ligase central" evidence="17">
    <location>
        <begin position="105"/>
        <end position="283"/>
    </location>
</feature>
<dbReference type="GO" id="GO:0008763">
    <property type="term" value="F:UDP-N-acetylmuramate-L-alanine ligase activity"/>
    <property type="evidence" value="ECO:0007669"/>
    <property type="project" value="UniProtKB-UniRule"/>
</dbReference>
<comment type="pathway">
    <text evidence="2 14">Cell wall biogenesis; peptidoglycan biosynthesis.</text>
</comment>
<dbReference type="PANTHER" id="PTHR43445:SF3">
    <property type="entry name" value="UDP-N-ACETYLMURAMATE--L-ALANINE LIGASE"/>
    <property type="match status" value="1"/>
</dbReference>
<dbReference type="Pfam" id="PF01225">
    <property type="entry name" value="Mur_ligase"/>
    <property type="match status" value="1"/>
</dbReference>
<dbReference type="InterPro" id="IPR013221">
    <property type="entry name" value="Mur_ligase_cen"/>
</dbReference>
<evidence type="ECO:0000256" key="3">
    <source>
        <dbReference type="ARBA" id="ARBA00012211"/>
    </source>
</evidence>
<evidence type="ECO:0000313" key="18">
    <source>
        <dbReference type="EMBL" id="EKU96050.1"/>
    </source>
</evidence>
<dbReference type="SUPFAM" id="SSF53244">
    <property type="entry name" value="MurD-like peptide ligases, peptide-binding domain"/>
    <property type="match status" value="1"/>
</dbReference>
<dbReference type="EMBL" id="AGWL01000001">
    <property type="protein sequence ID" value="EKU96050.1"/>
    <property type="molecule type" value="Genomic_DNA"/>
</dbReference>
<evidence type="ECO:0000256" key="5">
    <source>
        <dbReference type="ARBA" id="ARBA00022598"/>
    </source>
</evidence>
<keyword evidence="12 14" id="KW-0961">Cell wall biogenesis/degradation</keyword>
<dbReference type="Pfam" id="PF02875">
    <property type="entry name" value="Mur_ligase_C"/>
    <property type="match status" value="1"/>
</dbReference>
<dbReference type="GO" id="GO:0009252">
    <property type="term" value="P:peptidoglycan biosynthetic process"/>
    <property type="evidence" value="ECO:0007669"/>
    <property type="project" value="UniProtKB-UniRule"/>
</dbReference>
<feature type="binding site" evidence="14">
    <location>
        <begin position="107"/>
        <end position="113"/>
    </location>
    <ligand>
        <name>ATP</name>
        <dbReference type="ChEBI" id="CHEBI:30616"/>
    </ligand>
</feature>
<feature type="domain" description="Mur ligase C-terminal" evidence="16">
    <location>
        <begin position="308"/>
        <end position="435"/>
    </location>
</feature>
<keyword evidence="10 14" id="KW-0573">Peptidoglycan synthesis</keyword>
<name>K9F3K5_9ACTO</name>
<gene>
    <name evidence="14" type="primary">murC</name>
    <name evidence="18" type="ORF">HMPREF9233_00138</name>
</gene>
<evidence type="ECO:0000256" key="6">
    <source>
        <dbReference type="ARBA" id="ARBA00022618"/>
    </source>
</evidence>
<dbReference type="PANTHER" id="PTHR43445">
    <property type="entry name" value="UDP-N-ACETYLMURAMATE--L-ALANINE LIGASE-RELATED"/>
    <property type="match status" value="1"/>
</dbReference>
<feature type="domain" description="Mur ligase N-terminal catalytic" evidence="15">
    <location>
        <begin position="3"/>
        <end position="97"/>
    </location>
</feature>
<dbReference type="AlphaFoldDB" id="K9F3K5"/>
<dbReference type="PATRIC" id="fig|883066.3.peg.140"/>
<keyword evidence="19" id="KW-1185">Reference proteome</keyword>
<dbReference type="SUPFAM" id="SSF53623">
    <property type="entry name" value="MurD-like peptide ligases, catalytic domain"/>
    <property type="match status" value="1"/>
</dbReference>
<evidence type="ECO:0000256" key="8">
    <source>
        <dbReference type="ARBA" id="ARBA00022840"/>
    </source>
</evidence>
<dbReference type="GO" id="GO:0005524">
    <property type="term" value="F:ATP binding"/>
    <property type="evidence" value="ECO:0007669"/>
    <property type="project" value="UniProtKB-UniRule"/>
</dbReference>
<dbReference type="GO" id="GO:0008360">
    <property type="term" value="P:regulation of cell shape"/>
    <property type="evidence" value="ECO:0007669"/>
    <property type="project" value="UniProtKB-KW"/>
</dbReference>
<evidence type="ECO:0000259" key="16">
    <source>
        <dbReference type="Pfam" id="PF02875"/>
    </source>
</evidence>
<evidence type="ECO:0000256" key="1">
    <source>
        <dbReference type="ARBA" id="ARBA00004496"/>
    </source>
</evidence>
<sequence length="456" mass="47763">MNFHLIGIGGAGMSVVAALLLAEGHEVSGSDAKESANTRDLERAGAKIFIGQAAGNVPANAIVVHSTAIRPENPELRIARERGQKILHRSQALAFAAGERDFIGVAGAHGKTTTSAMLAVALQEAGADPSWAIGGSVRDHGSGGHLGAGRVLVAEADESDASFLNYHPRVALVTNVEPDHLDHYGTREAFEAAFVEFAHRIVPGGLLVVCADDAGARRLGEQAAREGIRVASYGRGEAVSGVSQHALLRGHGNCQVELTPEVGAEFSLRVPGAHNELNAAGAWLTGVDLGIDPAQMARGLESFTGTGRRFELRGQCGGVEVYDDYAHHPTEVAATLRAAREKTSGAVRVLFQPHLYSRTRNFAAEFAEALALADEAIVTSVYGAREDPFDGIEGNLITNLMDGAAAQFIADRHQAACTLADAANPGDLLLTMGAGDVTELGPEVLDRLGARFGAQR</sequence>